<feature type="transmembrane region" description="Helical" evidence="2">
    <location>
        <begin position="230"/>
        <end position="252"/>
    </location>
</feature>
<evidence type="ECO:0000313" key="5">
    <source>
        <dbReference type="Proteomes" id="UP000019763"/>
    </source>
</evidence>
<sequence>MPKPSALLFGGLVVTCVTLLLASKPTGSPMMDVDMLVPKTFKPFANNGTRVGVSTEWTLTTVTITNHVAETFQKAIPLAQLSEWETLLNINGNVQVMQAVSAIERMSMTLSNTLRLSVAAFAAAGALAVVSLILPHTRAQHQFRRPFPWLGEQTASSNRAKLFRVGVLCERLSALVALIFCALIVLIGGFYCNEIFASVRVLIPGLIKRLSIVCWTHNTDECAILFTPRWGLYSVAAAIAALLLLCLGVLLWPGYNTNPPKHTAIPLYVPYDAYHLLTDYHDRHAVGSPAQEGRLDMHDNGDLHQDGGLHDSDS</sequence>
<keyword evidence="5" id="KW-1185">Reference proteome</keyword>
<feature type="signal peptide" evidence="3">
    <location>
        <begin position="1"/>
        <end position="22"/>
    </location>
</feature>
<protein>
    <submittedName>
        <fullName evidence="4">Transmembrane protein</fullName>
    </submittedName>
</protein>
<dbReference type="Proteomes" id="UP000019763">
    <property type="component" value="Unassembled WGS sequence"/>
</dbReference>
<dbReference type="GeneID" id="22913227"/>
<dbReference type="AlphaFoldDB" id="A0A023B5J5"/>
<accession>A0A023B5J5</accession>
<keyword evidence="2" id="KW-0472">Membrane</keyword>
<comment type="caution">
    <text evidence="4">The sequence shown here is derived from an EMBL/GenBank/DDBJ whole genome shotgun (WGS) entry which is preliminary data.</text>
</comment>
<name>A0A023B5J5_GRENI</name>
<proteinExistence type="predicted"/>
<gene>
    <name evidence="4" type="ORF">GNI_089720</name>
</gene>
<feature type="transmembrane region" description="Helical" evidence="2">
    <location>
        <begin position="172"/>
        <end position="191"/>
    </location>
</feature>
<feature type="transmembrane region" description="Helical" evidence="2">
    <location>
        <begin position="114"/>
        <end position="135"/>
    </location>
</feature>
<feature type="chain" id="PRO_5001511504" evidence="3">
    <location>
        <begin position="23"/>
        <end position="314"/>
    </location>
</feature>
<dbReference type="RefSeq" id="XP_011130813.1">
    <property type="nucleotide sequence ID" value="XM_011132511.1"/>
</dbReference>
<keyword evidence="3" id="KW-0732">Signal</keyword>
<reference evidence="4" key="1">
    <citation type="submission" date="2013-12" db="EMBL/GenBank/DDBJ databases">
        <authorList>
            <person name="Omoto C.K."/>
            <person name="Sibley D."/>
            <person name="Venepally P."/>
            <person name="Hadjithomas M."/>
            <person name="Karamycheva S."/>
            <person name="Brunk B."/>
            <person name="Roos D."/>
            <person name="Caler E."/>
            <person name="Lorenzi H."/>
        </authorList>
    </citation>
    <scope>NUCLEOTIDE SEQUENCE</scope>
</reference>
<dbReference type="EMBL" id="AFNH02000670">
    <property type="protein sequence ID" value="EZG61011.1"/>
    <property type="molecule type" value="Genomic_DNA"/>
</dbReference>
<organism evidence="4 5">
    <name type="scientific">Gregarina niphandrodes</name>
    <name type="common">Septate eugregarine</name>
    <dbReference type="NCBI Taxonomy" id="110365"/>
    <lineage>
        <taxon>Eukaryota</taxon>
        <taxon>Sar</taxon>
        <taxon>Alveolata</taxon>
        <taxon>Apicomplexa</taxon>
        <taxon>Conoidasida</taxon>
        <taxon>Gregarinasina</taxon>
        <taxon>Eugregarinorida</taxon>
        <taxon>Gregarinidae</taxon>
        <taxon>Gregarina</taxon>
    </lineage>
</organism>
<evidence type="ECO:0000256" key="1">
    <source>
        <dbReference type="SAM" id="MobiDB-lite"/>
    </source>
</evidence>
<feature type="region of interest" description="Disordered" evidence="1">
    <location>
        <begin position="295"/>
        <end position="314"/>
    </location>
</feature>
<dbReference type="VEuPathDB" id="CryptoDB:GNI_089720"/>
<keyword evidence="2 4" id="KW-0812">Transmembrane</keyword>
<evidence type="ECO:0000313" key="4">
    <source>
        <dbReference type="EMBL" id="EZG61011.1"/>
    </source>
</evidence>
<keyword evidence="2" id="KW-1133">Transmembrane helix</keyword>
<evidence type="ECO:0000256" key="3">
    <source>
        <dbReference type="SAM" id="SignalP"/>
    </source>
</evidence>
<evidence type="ECO:0000256" key="2">
    <source>
        <dbReference type="SAM" id="Phobius"/>
    </source>
</evidence>